<feature type="compositionally biased region" description="Pro residues" evidence="1">
    <location>
        <begin position="53"/>
        <end position="63"/>
    </location>
</feature>
<feature type="region of interest" description="Disordered" evidence="1">
    <location>
        <begin position="44"/>
        <end position="70"/>
    </location>
</feature>
<gene>
    <name evidence="2" type="ORF">PGTUg99_026759</name>
</gene>
<accession>A0A5B0NK54</accession>
<evidence type="ECO:0000256" key="1">
    <source>
        <dbReference type="SAM" id="MobiDB-lite"/>
    </source>
</evidence>
<evidence type="ECO:0000313" key="3">
    <source>
        <dbReference type="Proteomes" id="UP000325313"/>
    </source>
</evidence>
<dbReference type="AlphaFoldDB" id="A0A5B0NK54"/>
<dbReference type="Proteomes" id="UP000325313">
    <property type="component" value="Unassembled WGS sequence"/>
</dbReference>
<organism evidence="2 3">
    <name type="scientific">Puccinia graminis f. sp. tritici</name>
    <dbReference type="NCBI Taxonomy" id="56615"/>
    <lineage>
        <taxon>Eukaryota</taxon>
        <taxon>Fungi</taxon>
        <taxon>Dikarya</taxon>
        <taxon>Basidiomycota</taxon>
        <taxon>Pucciniomycotina</taxon>
        <taxon>Pucciniomycetes</taxon>
        <taxon>Pucciniales</taxon>
        <taxon>Pucciniaceae</taxon>
        <taxon>Puccinia</taxon>
    </lineage>
</organism>
<dbReference type="EMBL" id="VDEP01000407">
    <property type="protein sequence ID" value="KAA1088219.1"/>
    <property type="molecule type" value="Genomic_DNA"/>
</dbReference>
<evidence type="ECO:0000313" key="2">
    <source>
        <dbReference type="EMBL" id="KAA1088219.1"/>
    </source>
</evidence>
<protein>
    <submittedName>
        <fullName evidence="2">Uncharacterized protein</fullName>
    </submittedName>
</protein>
<sequence>MEEGVHRRGKNLIIGISSELGSGSLVDVGIGRWDFPVNNKWLQFQAPHHPGASPRPPHPPSRLPPSTTSF</sequence>
<comment type="caution">
    <text evidence="2">The sequence shown here is derived from an EMBL/GenBank/DDBJ whole genome shotgun (WGS) entry which is preliminary data.</text>
</comment>
<reference evidence="2 3" key="1">
    <citation type="submission" date="2019-05" db="EMBL/GenBank/DDBJ databases">
        <title>Emergence of the Ug99 lineage of the wheat stem rust pathogen through somatic hybridization.</title>
        <authorList>
            <person name="Li F."/>
            <person name="Upadhyaya N.M."/>
            <person name="Sperschneider J."/>
            <person name="Matny O."/>
            <person name="Nguyen-Phuc H."/>
            <person name="Mago R."/>
            <person name="Raley C."/>
            <person name="Miller M.E."/>
            <person name="Silverstein K.A.T."/>
            <person name="Henningsen E."/>
            <person name="Hirsch C.D."/>
            <person name="Visser B."/>
            <person name="Pretorius Z.A."/>
            <person name="Steffenson B.J."/>
            <person name="Schwessinger B."/>
            <person name="Dodds P.N."/>
            <person name="Figueroa M."/>
        </authorList>
    </citation>
    <scope>NUCLEOTIDE SEQUENCE [LARGE SCALE GENOMIC DNA]</scope>
    <source>
        <strain evidence="2 3">Ug99</strain>
    </source>
</reference>
<proteinExistence type="predicted"/>
<name>A0A5B0NK54_PUCGR</name>